<gene>
    <name evidence="11" type="primary">ABSGL_11807.1 scaffold 12340</name>
</gene>
<organism evidence="11">
    <name type="scientific">Absidia glauca</name>
    <name type="common">Pin mould</name>
    <dbReference type="NCBI Taxonomy" id="4829"/>
    <lineage>
        <taxon>Eukaryota</taxon>
        <taxon>Fungi</taxon>
        <taxon>Fungi incertae sedis</taxon>
        <taxon>Mucoromycota</taxon>
        <taxon>Mucoromycotina</taxon>
        <taxon>Mucoromycetes</taxon>
        <taxon>Mucorales</taxon>
        <taxon>Cunninghamellaceae</taxon>
        <taxon>Absidia</taxon>
    </lineage>
</organism>
<dbReference type="OrthoDB" id="10254737at2759"/>
<evidence type="ECO:0000256" key="8">
    <source>
        <dbReference type="ARBA" id="ARBA00046432"/>
    </source>
</evidence>
<dbReference type="Proteomes" id="UP000078561">
    <property type="component" value="Unassembled WGS sequence"/>
</dbReference>
<dbReference type="SUPFAM" id="SSF100950">
    <property type="entry name" value="NagB/RpiA/CoA transferase-like"/>
    <property type="match status" value="1"/>
</dbReference>
<reference evidence="11" key="1">
    <citation type="submission" date="2016-04" db="EMBL/GenBank/DDBJ databases">
        <authorList>
            <person name="Evans L.H."/>
            <person name="Alamgir A."/>
            <person name="Owens N."/>
            <person name="Weber N.D."/>
            <person name="Virtaneva K."/>
            <person name="Barbian K."/>
            <person name="Babar A."/>
            <person name="Rosenke K."/>
        </authorList>
    </citation>
    <scope>NUCLEOTIDE SEQUENCE [LARGE SCALE GENOMIC DNA]</scope>
    <source>
        <strain evidence="11">CBS 101.48</strain>
    </source>
</reference>
<dbReference type="EMBL" id="LT554481">
    <property type="protein sequence ID" value="SAM05932.1"/>
    <property type="molecule type" value="Genomic_DNA"/>
</dbReference>
<sequence length="553" mass="60899">MDSTSKSSPLHIPQSGSRGMGIAGSPSMGQPMSSSYENQWLASDDKKALGRRKSIVDDTKDIKSKFDVTSPNPSQQSPSIGSSATPSATTTTTPTGAKDNNSGAPARKSQKNMTKAERRALQEQQRQEKERRVAAGLPKNAKKAAELLEKQPTSSSNSKPSTPKMQHNPPAASGGGDDSVVKKKSANASSLQKAAQRNQVPWLLHLDAPKRPDTAGSYKDLHPAVKTLALYFSEYKIVGSNARCVAMLETFSKVIEEHRPPSDATFSRHIQKHLDPHIAYLLATRPMSLSMRECIRWLKKEMSDIVEEDPPLADDDARHRLMERIEHFIRERITMADQLIVQNGLQKINDGEVILTFGKSSVVESLLLATKKKGVDFKVIVVDSRPLFEGKHLLRRLVAAGIDCSYHLLSSVYVALSSVTKVIMGAHALLNNGAVYSRVGTSLVAMAASDKQIPVMICCETYKFVNRTQVDSFVMNEIGNPDDLVNTKPRFNSNHQGHPNPTSSALENWREQPNLRLLNLLYDVTPSKFITLVVTEVGLIPCTSAPVIWREYK</sequence>
<keyword evidence="3" id="KW-0963">Cytoplasm</keyword>
<evidence type="ECO:0000256" key="3">
    <source>
        <dbReference type="ARBA" id="ARBA00022490"/>
    </source>
</evidence>
<dbReference type="InParanoid" id="A0A168R1C3"/>
<comment type="subcellular location">
    <subcellularLocation>
        <location evidence="1">Cytoplasm</location>
        <location evidence="1">Cytosol</location>
    </subcellularLocation>
</comment>
<keyword evidence="4" id="KW-0396">Initiation factor</keyword>
<evidence type="ECO:0000256" key="9">
    <source>
        <dbReference type="RuleBase" id="RU003814"/>
    </source>
</evidence>
<dbReference type="GO" id="GO:0005829">
    <property type="term" value="C:cytosol"/>
    <property type="evidence" value="ECO:0007669"/>
    <property type="project" value="UniProtKB-SubCell"/>
</dbReference>
<keyword evidence="5" id="KW-0648">Protein biosynthesis</keyword>
<protein>
    <recommendedName>
        <fullName evidence="6">Translation initiation factor eIF2B subunit delta</fullName>
    </recommendedName>
    <alternativeName>
        <fullName evidence="7">eIF2B GDP-GTP exchange factor subunit delta</fullName>
    </alternativeName>
</protein>
<evidence type="ECO:0000313" key="12">
    <source>
        <dbReference type="Proteomes" id="UP000078561"/>
    </source>
</evidence>
<comment type="subunit">
    <text evidence="8">Component of the translation initiation factor 2B (eIF2B) complex which is a heterodecamer of two sets of five different subunits: alpha, beta, gamma, delta and epsilon. Subunits alpha, beta and delta comprise a regulatory subcomplex and subunits epsilon and gamma comprise a catalytic subcomplex. Within the complex, the hexameric regulatory complex resides at the center, with the two heterodimeric catalytic subcomplexes bound on opposite sides.</text>
</comment>
<dbReference type="InterPro" id="IPR000649">
    <property type="entry name" value="IF-2B-related"/>
</dbReference>
<evidence type="ECO:0000313" key="11">
    <source>
        <dbReference type="EMBL" id="SAM05932.1"/>
    </source>
</evidence>
<dbReference type="InterPro" id="IPR042529">
    <property type="entry name" value="IF_2B-like_C"/>
</dbReference>
<dbReference type="AlphaFoldDB" id="A0A168R1C3"/>
<evidence type="ECO:0000256" key="4">
    <source>
        <dbReference type="ARBA" id="ARBA00022540"/>
    </source>
</evidence>
<evidence type="ECO:0000256" key="6">
    <source>
        <dbReference type="ARBA" id="ARBA00044147"/>
    </source>
</evidence>
<evidence type="ECO:0000256" key="7">
    <source>
        <dbReference type="ARBA" id="ARBA00044356"/>
    </source>
</evidence>
<accession>A0A168R1C3</accession>
<name>A0A168R1C3_ABSGL</name>
<dbReference type="FunCoup" id="A0A168R1C3">
    <property type="interactions" value="632"/>
</dbReference>
<evidence type="ECO:0000256" key="1">
    <source>
        <dbReference type="ARBA" id="ARBA00004514"/>
    </source>
</evidence>
<feature type="compositionally biased region" description="Basic and acidic residues" evidence="10">
    <location>
        <begin position="114"/>
        <end position="133"/>
    </location>
</feature>
<feature type="compositionally biased region" description="Low complexity" evidence="10">
    <location>
        <begin position="77"/>
        <end position="97"/>
    </location>
</feature>
<dbReference type="Pfam" id="PF01008">
    <property type="entry name" value="IF-2B"/>
    <property type="match status" value="1"/>
</dbReference>
<feature type="region of interest" description="Disordered" evidence="10">
    <location>
        <begin position="1"/>
        <end position="196"/>
    </location>
</feature>
<evidence type="ECO:0000256" key="5">
    <source>
        <dbReference type="ARBA" id="ARBA00022917"/>
    </source>
</evidence>
<keyword evidence="12" id="KW-1185">Reference proteome</keyword>
<evidence type="ECO:0000256" key="2">
    <source>
        <dbReference type="ARBA" id="ARBA00007251"/>
    </source>
</evidence>
<feature type="compositionally biased region" description="Low complexity" evidence="10">
    <location>
        <begin position="150"/>
        <end position="164"/>
    </location>
</feature>
<dbReference type="PANTHER" id="PTHR10233:SF14">
    <property type="entry name" value="TRANSLATION INITIATION FACTOR EIF-2B SUBUNIT DELTA"/>
    <property type="match status" value="1"/>
</dbReference>
<feature type="compositionally biased region" description="Basic and acidic residues" evidence="10">
    <location>
        <begin position="43"/>
        <end position="66"/>
    </location>
</feature>
<evidence type="ECO:0000256" key="10">
    <source>
        <dbReference type="SAM" id="MobiDB-lite"/>
    </source>
</evidence>
<dbReference type="Gene3D" id="3.40.50.10470">
    <property type="entry name" value="Translation initiation factor eif-2b, domain 2"/>
    <property type="match status" value="1"/>
</dbReference>
<dbReference type="OMA" id="HAYKAIS"/>
<dbReference type="PANTHER" id="PTHR10233">
    <property type="entry name" value="TRANSLATION INITIATION FACTOR EIF-2B"/>
    <property type="match status" value="1"/>
</dbReference>
<feature type="compositionally biased region" description="Polar residues" evidence="10">
    <location>
        <begin position="67"/>
        <end position="76"/>
    </location>
</feature>
<dbReference type="InterPro" id="IPR037171">
    <property type="entry name" value="NagB/RpiA_transferase-like"/>
</dbReference>
<comment type="similarity">
    <text evidence="2 9">Belongs to the eIF-2B alpha/beta/delta subunits family.</text>
</comment>
<dbReference type="GO" id="GO:0003743">
    <property type="term" value="F:translation initiation factor activity"/>
    <property type="evidence" value="ECO:0007669"/>
    <property type="project" value="UniProtKB-KW"/>
</dbReference>
<dbReference type="STRING" id="4829.A0A168R1C3"/>
<proteinExistence type="inferred from homology"/>
<feature type="compositionally biased region" description="Low complexity" evidence="10">
    <location>
        <begin position="24"/>
        <end position="35"/>
    </location>
</feature>